<dbReference type="SUPFAM" id="SSF48019">
    <property type="entry name" value="post-AAA+ oligomerization domain-like"/>
    <property type="match status" value="1"/>
</dbReference>
<dbReference type="InterPro" id="IPR027417">
    <property type="entry name" value="P-loop_NTPase"/>
</dbReference>
<evidence type="ECO:0000256" key="1">
    <source>
        <dbReference type="ARBA" id="ARBA00006360"/>
    </source>
</evidence>
<dbReference type="EMBL" id="UINC01017342">
    <property type="protein sequence ID" value="SVA71766.1"/>
    <property type="molecule type" value="Genomic_DNA"/>
</dbReference>
<dbReference type="GO" id="GO:0046872">
    <property type="term" value="F:metal ion binding"/>
    <property type="evidence" value="ECO:0007669"/>
    <property type="project" value="UniProtKB-KW"/>
</dbReference>
<keyword evidence="3" id="KW-0547">Nucleotide-binding</keyword>
<feature type="non-terminal residue" evidence="8">
    <location>
        <position position="1"/>
    </location>
</feature>
<evidence type="ECO:0000256" key="3">
    <source>
        <dbReference type="ARBA" id="ARBA00022741"/>
    </source>
</evidence>
<dbReference type="AlphaFoldDB" id="A0A381Y3S7"/>
<evidence type="ECO:0000256" key="2">
    <source>
        <dbReference type="ARBA" id="ARBA00022723"/>
    </source>
</evidence>
<gene>
    <name evidence="8" type="ORF">METZ01_LOCUS124620</name>
</gene>
<dbReference type="InterPro" id="IPR008921">
    <property type="entry name" value="DNA_pol3_clamp-load_cplx_C"/>
</dbReference>
<dbReference type="SUPFAM" id="SSF52540">
    <property type="entry name" value="P-loop containing nucleoside triphosphate hydrolases"/>
    <property type="match status" value="1"/>
</dbReference>
<dbReference type="CDD" id="cd18137">
    <property type="entry name" value="HLD_clamp_pol_III_gamma_tau"/>
    <property type="match status" value="1"/>
</dbReference>
<dbReference type="GO" id="GO:0006260">
    <property type="term" value="P:DNA replication"/>
    <property type="evidence" value="ECO:0007669"/>
    <property type="project" value="InterPro"/>
</dbReference>
<name>A0A381Y3S7_9ZZZZ</name>
<evidence type="ECO:0000313" key="8">
    <source>
        <dbReference type="EMBL" id="SVA71766.1"/>
    </source>
</evidence>
<dbReference type="Pfam" id="PF22608">
    <property type="entry name" value="DNAX_ATPase_lid"/>
    <property type="match status" value="1"/>
</dbReference>
<feature type="region of interest" description="Disordered" evidence="6">
    <location>
        <begin position="210"/>
        <end position="277"/>
    </location>
</feature>
<evidence type="ECO:0000256" key="4">
    <source>
        <dbReference type="ARBA" id="ARBA00022833"/>
    </source>
</evidence>
<evidence type="ECO:0000256" key="5">
    <source>
        <dbReference type="ARBA" id="ARBA00022840"/>
    </source>
</evidence>
<sequence length="398" mass="45183">QRFDFNRIATDTIISRISYILEKEKIKADEDSLQTIARKADGSMRDGLSILDQVISFCGSDISYEQTVSALGIIPNDLYFDYTKALIDKNGTLMIEVLDRFGRYGVPASEVNNGIRNHLKNLLYSKITNGIDLLDMNKENKNLYFVHAADWDNRDLLRISQTVSDVATYINRSDDPYLILEITALKLLEMDKSVSLDDLFKSGSLHMDGNDQIIEKKKPETIDKNHSPNDLSKDSMDIEKKAPVDIVPEKIDETNNNIDSTDKEEDDNNNNSDSINELDIDEVRQKWKGFIEKVHIKKPSIASILDKSIPLRIENGLIIIQISGVLDFHLNMIENNTEVINDMLGSEFRSTIGFSIEKGSDELTDNLDENKNTVSENIEKNEQLRDKIVDLFDGEIIT</sequence>
<keyword evidence="2" id="KW-0479">Metal-binding</keyword>
<proteinExistence type="inferred from homology"/>
<accession>A0A381Y3S7</accession>
<dbReference type="GO" id="GO:0003677">
    <property type="term" value="F:DNA binding"/>
    <property type="evidence" value="ECO:0007669"/>
    <property type="project" value="InterPro"/>
</dbReference>
<evidence type="ECO:0000259" key="7">
    <source>
        <dbReference type="Pfam" id="PF22608"/>
    </source>
</evidence>
<keyword evidence="4" id="KW-0862">Zinc</keyword>
<dbReference type="Gene3D" id="1.20.272.10">
    <property type="match status" value="1"/>
</dbReference>
<dbReference type="InterPro" id="IPR045085">
    <property type="entry name" value="HLD_clamp_pol_III_gamma_tau"/>
</dbReference>
<keyword evidence="5" id="KW-0067">ATP-binding</keyword>
<protein>
    <recommendedName>
        <fullName evidence="7">DNA polymerase III subunit gamma/tau helical lid domain-containing protein</fullName>
    </recommendedName>
</protein>
<dbReference type="GO" id="GO:0005524">
    <property type="term" value="F:ATP binding"/>
    <property type="evidence" value="ECO:0007669"/>
    <property type="project" value="UniProtKB-KW"/>
</dbReference>
<feature type="compositionally biased region" description="Basic and acidic residues" evidence="6">
    <location>
        <begin position="213"/>
        <end position="253"/>
    </location>
</feature>
<dbReference type="Gene3D" id="1.10.8.60">
    <property type="match status" value="1"/>
</dbReference>
<feature type="domain" description="DNA polymerase III subunit gamma/tau helical lid" evidence="7">
    <location>
        <begin position="13"/>
        <end position="59"/>
    </location>
</feature>
<evidence type="ECO:0000256" key="6">
    <source>
        <dbReference type="SAM" id="MobiDB-lite"/>
    </source>
</evidence>
<dbReference type="FunFam" id="1.10.8.60:FF:000013">
    <property type="entry name" value="DNA polymerase III subunit gamma/tau"/>
    <property type="match status" value="1"/>
</dbReference>
<comment type="similarity">
    <text evidence="1">Belongs to the DnaX/STICHEL family.</text>
</comment>
<reference evidence="8" key="1">
    <citation type="submission" date="2018-05" db="EMBL/GenBank/DDBJ databases">
        <authorList>
            <person name="Lanie J.A."/>
            <person name="Ng W.-L."/>
            <person name="Kazmierczak K.M."/>
            <person name="Andrzejewski T.M."/>
            <person name="Davidsen T.M."/>
            <person name="Wayne K.J."/>
            <person name="Tettelin H."/>
            <person name="Glass J.I."/>
            <person name="Rusch D."/>
            <person name="Podicherti R."/>
            <person name="Tsui H.-C.T."/>
            <person name="Winkler M.E."/>
        </authorList>
    </citation>
    <scope>NUCLEOTIDE SEQUENCE</scope>
</reference>
<organism evidence="8">
    <name type="scientific">marine metagenome</name>
    <dbReference type="NCBI Taxonomy" id="408172"/>
    <lineage>
        <taxon>unclassified sequences</taxon>
        <taxon>metagenomes</taxon>
        <taxon>ecological metagenomes</taxon>
    </lineage>
</organism>